<gene>
    <name evidence="9" type="ORF">GCM10011363_41230</name>
</gene>
<evidence type="ECO:0000313" key="10">
    <source>
        <dbReference type="Proteomes" id="UP000645462"/>
    </source>
</evidence>
<dbReference type="EMBL" id="BMFC01000017">
    <property type="protein sequence ID" value="GGC20310.1"/>
    <property type="molecule type" value="Genomic_DNA"/>
</dbReference>
<dbReference type="Pfam" id="PF02366">
    <property type="entry name" value="PMT"/>
    <property type="match status" value="1"/>
</dbReference>
<accession>A0ABQ1L6F3</accession>
<evidence type="ECO:0000256" key="2">
    <source>
        <dbReference type="ARBA" id="ARBA00022676"/>
    </source>
</evidence>
<feature type="domain" description="ArnT-like N-terminal" evidence="8">
    <location>
        <begin position="91"/>
        <end position="229"/>
    </location>
</feature>
<keyword evidence="3" id="KW-0808">Transferase</keyword>
<comment type="subcellular location">
    <subcellularLocation>
        <location evidence="1">Endomembrane system</location>
        <topology evidence="1">Multi-pass membrane protein</topology>
    </subcellularLocation>
</comment>
<feature type="transmembrane region" description="Helical" evidence="7">
    <location>
        <begin position="54"/>
        <end position="76"/>
    </location>
</feature>
<dbReference type="InterPro" id="IPR003342">
    <property type="entry name" value="ArnT-like_N"/>
</dbReference>
<feature type="transmembrane region" description="Helical" evidence="7">
    <location>
        <begin position="121"/>
        <end position="140"/>
    </location>
</feature>
<protein>
    <recommendedName>
        <fullName evidence="8">ArnT-like N-terminal domain-containing protein</fullName>
    </recommendedName>
</protein>
<evidence type="ECO:0000256" key="3">
    <source>
        <dbReference type="ARBA" id="ARBA00022679"/>
    </source>
</evidence>
<proteinExistence type="predicted"/>
<keyword evidence="4 7" id="KW-0812">Transmembrane</keyword>
<keyword evidence="6 7" id="KW-0472">Membrane</keyword>
<feature type="transmembrane region" description="Helical" evidence="7">
    <location>
        <begin position="176"/>
        <end position="206"/>
    </location>
</feature>
<keyword evidence="5 7" id="KW-1133">Transmembrane helix</keyword>
<feature type="transmembrane region" description="Helical" evidence="7">
    <location>
        <begin position="362"/>
        <end position="380"/>
    </location>
</feature>
<reference evidence="10" key="1">
    <citation type="journal article" date="2019" name="Int. J. Syst. Evol. Microbiol.">
        <title>The Global Catalogue of Microorganisms (GCM) 10K type strain sequencing project: providing services to taxonomists for standard genome sequencing and annotation.</title>
        <authorList>
            <consortium name="The Broad Institute Genomics Platform"/>
            <consortium name="The Broad Institute Genome Sequencing Center for Infectious Disease"/>
            <person name="Wu L."/>
            <person name="Ma J."/>
        </authorList>
    </citation>
    <scope>NUCLEOTIDE SEQUENCE [LARGE SCALE GENOMIC DNA]</scope>
    <source>
        <strain evidence="10">CGMCC 1.12478</strain>
    </source>
</reference>
<evidence type="ECO:0000256" key="6">
    <source>
        <dbReference type="ARBA" id="ARBA00023136"/>
    </source>
</evidence>
<evidence type="ECO:0000256" key="4">
    <source>
        <dbReference type="ARBA" id="ARBA00022692"/>
    </source>
</evidence>
<sequence length="561" mass="62038">MSWYIAVFAIALLLRAYAIDFGYFNPDERINDAARVLAGELVPTQHFYPPLNNYLIAVSLVVLFAVGLATDMWASVDGFRQAYFDDPTPFYLAGRYLTAALSALIAPLSFDIARRNGLTNLKALAVSVVVSFLPVAVMMGHVAKGDSALAAMCVATLWVCIRRWQTGPETRSDIMIGVAVALALSFKQSAIFFAGPMALAMVFVLGRSEGLSHTLKSLGIIILVSASLMPILNIGIFLDLDGFFAFQDVQTVMSIKEEDGFAVGIPITFEIFGSVLLGLNPVFLGIAAMSPIWLASRGCGLTARKVLLAGWSANAVGTVVISLLVGERQPDHLFLVQLNIFTIIAVLVLMDMLSRFYGFARIVLVGIALLGFGISFAGSIEVLRQAAYPPLSADVIDYLSEEHGDRQIKTTLVLPIPKTRAAQQLEHDRLIRLATKYETEQPSFQSERLITEDADNALFYSMIPFAMYGLEDDATLDEDYTVTLHTWPLQPEEWTIEYWLDKGFEIFVVDNLTALQTESRSSFIRDFFQNIEERCALLRTFEAKKPIFLEYDVIIFDCSSV</sequence>
<feature type="transmembrane region" description="Helical" evidence="7">
    <location>
        <begin position="218"/>
        <end position="238"/>
    </location>
</feature>
<feature type="transmembrane region" description="Helical" evidence="7">
    <location>
        <begin position="306"/>
        <end position="326"/>
    </location>
</feature>
<dbReference type="Proteomes" id="UP000645462">
    <property type="component" value="Unassembled WGS sequence"/>
</dbReference>
<keyword evidence="2" id="KW-0328">Glycosyltransferase</keyword>
<feature type="transmembrane region" description="Helical" evidence="7">
    <location>
        <begin position="332"/>
        <end position="350"/>
    </location>
</feature>
<evidence type="ECO:0000259" key="8">
    <source>
        <dbReference type="Pfam" id="PF02366"/>
    </source>
</evidence>
<evidence type="ECO:0000256" key="1">
    <source>
        <dbReference type="ARBA" id="ARBA00004127"/>
    </source>
</evidence>
<feature type="transmembrane region" description="Helical" evidence="7">
    <location>
        <begin position="271"/>
        <end position="294"/>
    </location>
</feature>
<organism evidence="9 10">
    <name type="scientific">Marivita lacus</name>
    <dbReference type="NCBI Taxonomy" id="1323742"/>
    <lineage>
        <taxon>Bacteria</taxon>
        <taxon>Pseudomonadati</taxon>
        <taxon>Pseudomonadota</taxon>
        <taxon>Alphaproteobacteria</taxon>
        <taxon>Rhodobacterales</taxon>
        <taxon>Roseobacteraceae</taxon>
        <taxon>Marivita</taxon>
    </lineage>
</organism>
<keyword evidence="10" id="KW-1185">Reference proteome</keyword>
<evidence type="ECO:0000256" key="5">
    <source>
        <dbReference type="ARBA" id="ARBA00022989"/>
    </source>
</evidence>
<dbReference type="RefSeq" id="WP_188483982.1">
    <property type="nucleotide sequence ID" value="NZ_BMFC01000017.1"/>
</dbReference>
<evidence type="ECO:0000256" key="7">
    <source>
        <dbReference type="SAM" id="Phobius"/>
    </source>
</evidence>
<evidence type="ECO:0000313" key="9">
    <source>
        <dbReference type="EMBL" id="GGC20310.1"/>
    </source>
</evidence>
<name>A0ABQ1L6F3_9RHOB</name>
<comment type="caution">
    <text evidence="9">The sequence shown here is derived from an EMBL/GenBank/DDBJ whole genome shotgun (WGS) entry which is preliminary data.</text>
</comment>
<feature type="transmembrane region" description="Helical" evidence="7">
    <location>
        <begin position="88"/>
        <end position="109"/>
    </location>
</feature>